<gene>
    <name evidence="2" type="ORF">chiPu_0023582</name>
</gene>
<dbReference type="InterPro" id="IPR033207">
    <property type="entry name" value="CCP110"/>
</dbReference>
<name>A0A401TB66_CHIPU</name>
<dbReference type="EMBL" id="BEZZ01023454">
    <property type="protein sequence ID" value="GCC39916.1"/>
    <property type="molecule type" value="Genomic_DNA"/>
</dbReference>
<dbReference type="GO" id="GO:0032053">
    <property type="term" value="P:ciliary basal body organization"/>
    <property type="evidence" value="ECO:0007669"/>
    <property type="project" value="TreeGrafter"/>
</dbReference>
<dbReference type="GO" id="GO:0032465">
    <property type="term" value="P:regulation of cytokinesis"/>
    <property type="evidence" value="ECO:0007669"/>
    <property type="project" value="InterPro"/>
</dbReference>
<reference evidence="2 3" key="1">
    <citation type="journal article" date="2018" name="Nat. Ecol. Evol.">
        <title>Shark genomes provide insights into elasmobranch evolution and the origin of vertebrates.</title>
        <authorList>
            <person name="Hara Y"/>
            <person name="Yamaguchi K"/>
            <person name="Onimaru K"/>
            <person name="Kadota M"/>
            <person name="Koyanagi M"/>
            <person name="Keeley SD"/>
            <person name="Tatsumi K"/>
            <person name="Tanaka K"/>
            <person name="Motone F"/>
            <person name="Kageyama Y"/>
            <person name="Nozu R"/>
            <person name="Adachi N"/>
            <person name="Nishimura O"/>
            <person name="Nakagawa R"/>
            <person name="Tanegashima C"/>
            <person name="Kiyatake I"/>
            <person name="Matsumoto R"/>
            <person name="Murakumo K"/>
            <person name="Nishida K"/>
            <person name="Terakita A"/>
            <person name="Kuratani S"/>
            <person name="Sato K"/>
            <person name="Hyodo S Kuraku.S."/>
        </authorList>
    </citation>
    <scope>NUCLEOTIDE SEQUENCE [LARGE SCALE GENOMIC DNA]</scope>
</reference>
<sequence length="94" mass="10735">MLLYLYNLHFVFLDLKRAFSPLLQEKWKSPKERGALSIATQKSLDRKRQIKAAEMGITSKQKSNVKQKASCATRILQPSQGQNAPAQRLLHRQG</sequence>
<dbReference type="GO" id="GO:0007099">
    <property type="term" value="P:centriole replication"/>
    <property type="evidence" value="ECO:0007669"/>
    <property type="project" value="InterPro"/>
</dbReference>
<dbReference type="Proteomes" id="UP000287033">
    <property type="component" value="Unassembled WGS sequence"/>
</dbReference>
<dbReference type="GO" id="GO:1903723">
    <property type="term" value="P:negative regulation of centriole elongation"/>
    <property type="evidence" value="ECO:0007669"/>
    <property type="project" value="TreeGrafter"/>
</dbReference>
<feature type="compositionally biased region" description="Polar residues" evidence="1">
    <location>
        <begin position="76"/>
        <end position="85"/>
    </location>
</feature>
<evidence type="ECO:0000256" key="1">
    <source>
        <dbReference type="SAM" id="MobiDB-lite"/>
    </source>
</evidence>
<accession>A0A401TB66</accession>
<proteinExistence type="predicted"/>
<feature type="region of interest" description="Disordered" evidence="1">
    <location>
        <begin position="72"/>
        <end position="94"/>
    </location>
</feature>
<protein>
    <submittedName>
        <fullName evidence="2">Uncharacterized protein</fullName>
    </submittedName>
</protein>
<evidence type="ECO:0000313" key="2">
    <source>
        <dbReference type="EMBL" id="GCC39916.1"/>
    </source>
</evidence>
<feature type="non-terminal residue" evidence="2">
    <location>
        <position position="94"/>
    </location>
</feature>
<dbReference type="GO" id="GO:0005814">
    <property type="term" value="C:centriole"/>
    <property type="evidence" value="ECO:0007669"/>
    <property type="project" value="InterPro"/>
</dbReference>
<organism evidence="2 3">
    <name type="scientific">Chiloscyllium punctatum</name>
    <name type="common">Brownbanded bambooshark</name>
    <name type="synonym">Hemiscyllium punctatum</name>
    <dbReference type="NCBI Taxonomy" id="137246"/>
    <lineage>
        <taxon>Eukaryota</taxon>
        <taxon>Metazoa</taxon>
        <taxon>Chordata</taxon>
        <taxon>Craniata</taxon>
        <taxon>Vertebrata</taxon>
        <taxon>Chondrichthyes</taxon>
        <taxon>Elasmobranchii</taxon>
        <taxon>Galeomorphii</taxon>
        <taxon>Galeoidea</taxon>
        <taxon>Orectolobiformes</taxon>
        <taxon>Hemiscylliidae</taxon>
        <taxon>Chiloscyllium</taxon>
    </lineage>
</organism>
<dbReference type="OrthoDB" id="10028852at2759"/>
<dbReference type="AlphaFoldDB" id="A0A401TB66"/>
<comment type="caution">
    <text evidence="2">The sequence shown here is derived from an EMBL/GenBank/DDBJ whole genome shotgun (WGS) entry which is preliminary data.</text>
</comment>
<dbReference type="PANTHER" id="PTHR13594">
    <property type="entry name" value="CENTRIOLAR COILED-COIL PROTEIN OF 110 KDA"/>
    <property type="match status" value="1"/>
</dbReference>
<dbReference type="STRING" id="137246.A0A401TB66"/>
<dbReference type="PANTHER" id="PTHR13594:SF1">
    <property type="entry name" value="CENTRIOLAR COILED-COIL PROTEIN OF 110 KDA"/>
    <property type="match status" value="1"/>
</dbReference>
<keyword evidence="3" id="KW-1185">Reference proteome</keyword>
<evidence type="ECO:0000313" key="3">
    <source>
        <dbReference type="Proteomes" id="UP000287033"/>
    </source>
</evidence>